<sequence length="137" mass="15925">MKKIVITFLLFVSLLFSCSVSDDTPRSYFEFLPIESVQMPDTFTRYQTHNIDLFYNLPSTCHVLNDIYYAINENQRTVAIVSEVYTASDNCQEISTEAETSFAFRPTELGTYIFKFWQGEDELGEDHYNVVEIEVVE</sequence>
<dbReference type="RefSeq" id="WP_379904142.1">
    <property type="nucleotide sequence ID" value="NZ_JBHULM010000011.1"/>
</dbReference>
<evidence type="ECO:0000313" key="3">
    <source>
        <dbReference type="Proteomes" id="UP001597467"/>
    </source>
</evidence>
<evidence type="ECO:0008006" key="4">
    <source>
        <dbReference type="Google" id="ProtNLM"/>
    </source>
</evidence>
<keyword evidence="1" id="KW-0732">Signal</keyword>
<reference evidence="3" key="1">
    <citation type="journal article" date="2019" name="Int. J. Syst. Evol. Microbiol.">
        <title>The Global Catalogue of Microorganisms (GCM) 10K type strain sequencing project: providing services to taxonomists for standard genome sequencing and annotation.</title>
        <authorList>
            <consortium name="The Broad Institute Genomics Platform"/>
            <consortium name="The Broad Institute Genome Sequencing Center for Infectious Disease"/>
            <person name="Wu L."/>
            <person name="Ma J."/>
        </authorList>
    </citation>
    <scope>NUCLEOTIDE SEQUENCE [LARGE SCALE GENOMIC DNA]</scope>
    <source>
        <strain evidence="3">KCTC 42808</strain>
    </source>
</reference>
<feature type="signal peptide" evidence="1">
    <location>
        <begin position="1"/>
        <end position="22"/>
    </location>
</feature>
<evidence type="ECO:0000313" key="2">
    <source>
        <dbReference type="EMBL" id="MFD2542848.1"/>
    </source>
</evidence>
<dbReference type="PROSITE" id="PS51257">
    <property type="entry name" value="PROKAR_LIPOPROTEIN"/>
    <property type="match status" value="1"/>
</dbReference>
<name>A0ABW5K371_9FLAO</name>
<keyword evidence="3" id="KW-1185">Reference proteome</keyword>
<dbReference type="EMBL" id="JBHULM010000011">
    <property type="protein sequence ID" value="MFD2542848.1"/>
    <property type="molecule type" value="Genomic_DNA"/>
</dbReference>
<feature type="chain" id="PRO_5046952056" description="GOLD domain-containing protein" evidence="1">
    <location>
        <begin position="23"/>
        <end position="137"/>
    </location>
</feature>
<evidence type="ECO:0000256" key="1">
    <source>
        <dbReference type="SAM" id="SignalP"/>
    </source>
</evidence>
<proteinExistence type="predicted"/>
<dbReference type="Proteomes" id="UP001597467">
    <property type="component" value="Unassembled WGS sequence"/>
</dbReference>
<protein>
    <recommendedName>
        <fullName evidence="4">GOLD domain-containing protein</fullName>
    </recommendedName>
</protein>
<gene>
    <name evidence="2" type="ORF">ACFSSB_11010</name>
</gene>
<comment type="caution">
    <text evidence="2">The sequence shown here is derived from an EMBL/GenBank/DDBJ whole genome shotgun (WGS) entry which is preliminary data.</text>
</comment>
<accession>A0ABW5K371</accession>
<organism evidence="2 3">
    <name type="scientific">Lacinutrix gracilariae</name>
    <dbReference type="NCBI Taxonomy" id="1747198"/>
    <lineage>
        <taxon>Bacteria</taxon>
        <taxon>Pseudomonadati</taxon>
        <taxon>Bacteroidota</taxon>
        <taxon>Flavobacteriia</taxon>
        <taxon>Flavobacteriales</taxon>
        <taxon>Flavobacteriaceae</taxon>
        <taxon>Lacinutrix</taxon>
    </lineage>
</organism>